<proteinExistence type="predicted"/>
<sequence>MAPVFGNVVICVVDELNRLNGEPILPDSEEGDLPLLTKEEAIAEVKRWIERYKIDPSQIFARTGELTIRYGDLIPHLEQETDEGRLLLQAISRGRVVRQQTQ</sequence>
<name>A0A2T4TZG7_9BACT</name>
<accession>A0A2T4TZG7</accession>
<dbReference type="RefSeq" id="WP_107561579.1">
    <property type="nucleotide sequence ID" value="NZ_NVQC01000015.1"/>
</dbReference>
<organism evidence="1 2">
    <name type="scientific">Candidatus Methylomirabilis limnetica</name>
    <dbReference type="NCBI Taxonomy" id="2033718"/>
    <lineage>
        <taxon>Bacteria</taxon>
        <taxon>Candidatus Methylomirabilota</taxon>
        <taxon>Candidatus Methylomirabilia</taxon>
        <taxon>Candidatus Methylomirabilales</taxon>
        <taxon>Candidatus Methylomirabilaceae</taxon>
        <taxon>Candidatus Methylomirabilis</taxon>
    </lineage>
</organism>
<protein>
    <submittedName>
        <fullName evidence="1">Uncharacterized protein</fullName>
    </submittedName>
</protein>
<reference evidence="2" key="2">
    <citation type="journal article" date="2018" name="Environ. Microbiol.">
        <title>Bloom of a denitrifying methanotroph, 'Candidatus Methylomirabilis limnetica', in a deep stratified lake.</title>
        <authorList>
            <person name="Graf J.S."/>
            <person name="Mayr M.J."/>
            <person name="Marchant H.K."/>
            <person name="Tienken D."/>
            <person name="Hach P.F."/>
            <person name="Brand A."/>
            <person name="Schubert C.J."/>
            <person name="Kuypers M.M."/>
            <person name="Milucka J."/>
        </authorList>
    </citation>
    <scope>NUCLEOTIDE SEQUENCE [LARGE SCALE GENOMIC DNA]</scope>
    <source>
        <strain evidence="2">Zug</strain>
    </source>
</reference>
<keyword evidence="2" id="KW-1185">Reference proteome</keyword>
<evidence type="ECO:0000313" key="2">
    <source>
        <dbReference type="Proteomes" id="UP000241436"/>
    </source>
</evidence>
<comment type="caution">
    <text evidence="1">The sequence shown here is derived from an EMBL/GenBank/DDBJ whole genome shotgun (WGS) entry which is preliminary data.</text>
</comment>
<dbReference type="AlphaFoldDB" id="A0A2T4TZG7"/>
<dbReference type="EMBL" id="NVQC01000015">
    <property type="protein sequence ID" value="PTL36509.1"/>
    <property type="molecule type" value="Genomic_DNA"/>
</dbReference>
<reference evidence="1 2" key="1">
    <citation type="submission" date="2017-09" db="EMBL/GenBank/DDBJ databases">
        <title>Bloom of a denitrifying methanotroph, Candidatus Methylomirabilis limnetica, in a deep stratified lake.</title>
        <authorList>
            <person name="Graf J.S."/>
            <person name="Marchant H.K."/>
            <person name="Tienken D."/>
            <person name="Hach P.F."/>
            <person name="Brand A."/>
            <person name="Schubert C.J."/>
            <person name="Kuypers M.M."/>
            <person name="Milucka J."/>
        </authorList>
    </citation>
    <scope>NUCLEOTIDE SEQUENCE [LARGE SCALE GENOMIC DNA]</scope>
    <source>
        <strain evidence="1 2">Zug</strain>
    </source>
</reference>
<dbReference type="Proteomes" id="UP000241436">
    <property type="component" value="Unassembled WGS sequence"/>
</dbReference>
<evidence type="ECO:0000313" key="1">
    <source>
        <dbReference type="EMBL" id="PTL36509.1"/>
    </source>
</evidence>
<gene>
    <name evidence="1" type="ORF">CLG94_03930</name>
</gene>